<keyword evidence="4 6" id="KW-1133">Transmembrane helix</keyword>
<dbReference type="SUPFAM" id="SSF48652">
    <property type="entry name" value="Tetraspanin"/>
    <property type="match status" value="1"/>
</dbReference>
<feature type="transmembrane region" description="Helical" evidence="6">
    <location>
        <begin position="107"/>
        <end position="131"/>
    </location>
</feature>
<dbReference type="AlphaFoldDB" id="A0A0Y0FW69"/>
<organism evidence="7">
    <name type="scientific">Paratapes undulatus</name>
    <name type="common">undulate venus clam</name>
    <dbReference type="NCBI Taxonomy" id="2602928"/>
    <lineage>
        <taxon>Eukaryota</taxon>
        <taxon>Metazoa</taxon>
        <taxon>Spiralia</taxon>
        <taxon>Lophotrochozoa</taxon>
        <taxon>Mollusca</taxon>
        <taxon>Bivalvia</taxon>
        <taxon>Autobranchia</taxon>
        <taxon>Heteroconchia</taxon>
        <taxon>Euheterodonta</taxon>
        <taxon>Imparidentia</taxon>
        <taxon>Neoheterodontei</taxon>
        <taxon>Venerida</taxon>
        <taxon>Veneroidea</taxon>
        <taxon>Veneridae</taxon>
        <taxon>Paratapes</taxon>
    </lineage>
</organism>
<feature type="transmembrane region" description="Helical" evidence="6">
    <location>
        <begin position="245"/>
        <end position="270"/>
    </location>
</feature>
<dbReference type="Gene3D" id="1.10.1450.10">
    <property type="entry name" value="Tetraspanin"/>
    <property type="match status" value="1"/>
</dbReference>
<dbReference type="InterPro" id="IPR008952">
    <property type="entry name" value="Tetraspanin_EC2_sf"/>
</dbReference>
<reference evidence="7" key="1">
    <citation type="submission" date="2015-08" db="EMBL/GenBank/DDBJ databases">
        <title>CD63 is involved in activation of hemocytes phagocytosis in the clam, Paphia undulate.</title>
        <authorList>
            <person name="Yu M."/>
        </authorList>
    </citation>
    <scope>NUCLEOTIDE SEQUENCE</scope>
</reference>
<evidence type="ECO:0000256" key="5">
    <source>
        <dbReference type="ARBA" id="ARBA00023136"/>
    </source>
</evidence>
<evidence type="ECO:0000256" key="4">
    <source>
        <dbReference type="ARBA" id="ARBA00022989"/>
    </source>
</evidence>
<sequence length="282" mass="30623">MGFVSTLARIFLVVVNVLFLILGLVFFGLGLFIRFGSSILNKYVENVKDSIEQSSGSAGFGTVDLSSFDITDLLSGVALGLIFFGLFLTIISVLGCCGGCCKIKCMLITYVIICIVLFLCQVVIIIILYGFPDTFHNPAKKKLKEDIQSSYVGLNGTDLKTISWNIVMQQVKCCGVDSYADFTGASKWTTVYNSYTLKTPLACCKSLPDSTDFSCADTSTATTANNYLDKGCYDIIWDATLGSTVIMVATLVGIGVFQLLLILFGIVILCSMKKNKTGHKDF</sequence>
<proteinExistence type="evidence at transcript level"/>
<keyword evidence="3 6" id="KW-0812">Transmembrane</keyword>
<dbReference type="EMBL" id="KT596763">
    <property type="protein sequence ID" value="AMB43016.1"/>
    <property type="molecule type" value="mRNA"/>
</dbReference>
<keyword evidence="5 6" id="KW-0472">Membrane</keyword>
<evidence type="ECO:0000256" key="1">
    <source>
        <dbReference type="ARBA" id="ARBA00004141"/>
    </source>
</evidence>
<name>A0A0Y0FW69_9BIVA</name>
<comment type="similarity">
    <text evidence="2 6">Belongs to the tetraspanin (TM4SF) family.</text>
</comment>
<dbReference type="PANTHER" id="PTHR19282">
    <property type="entry name" value="TETRASPANIN"/>
    <property type="match status" value="1"/>
</dbReference>
<evidence type="ECO:0000256" key="2">
    <source>
        <dbReference type="ARBA" id="ARBA00006840"/>
    </source>
</evidence>
<dbReference type="GO" id="GO:0016020">
    <property type="term" value="C:membrane"/>
    <property type="evidence" value="ECO:0007669"/>
    <property type="project" value="UniProtKB-SubCell"/>
</dbReference>
<dbReference type="InterPro" id="IPR018499">
    <property type="entry name" value="Tetraspanin/Peripherin"/>
</dbReference>
<dbReference type="PRINTS" id="PR00259">
    <property type="entry name" value="TMFOUR"/>
</dbReference>
<dbReference type="PIRSF" id="PIRSF002419">
    <property type="entry name" value="Tetraspanin"/>
    <property type="match status" value="1"/>
</dbReference>
<protein>
    <recommendedName>
        <fullName evidence="6">Tetraspanin</fullName>
    </recommendedName>
</protein>
<feature type="transmembrane region" description="Helical" evidence="6">
    <location>
        <begin position="7"/>
        <end position="33"/>
    </location>
</feature>
<dbReference type="InterPro" id="IPR000301">
    <property type="entry name" value="Tetraspanin_animals"/>
</dbReference>
<dbReference type="Pfam" id="PF00335">
    <property type="entry name" value="Tetraspanin"/>
    <property type="match status" value="1"/>
</dbReference>
<dbReference type="CDD" id="cd03156">
    <property type="entry name" value="uroplakin_I_like_LEL"/>
    <property type="match status" value="1"/>
</dbReference>
<feature type="transmembrane region" description="Helical" evidence="6">
    <location>
        <begin position="73"/>
        <end position="95"/>
    </location>
</feature>
<evidence type="ECO:0000256" key="6">
    <source>
        <dbReference type="RuleBase" id="RU361218"/>
    </source>
</evidence>
<accession>A0A0Y0FW69</accession>
<evidence type="ECO:0000313" key="7">
    <source>
        <dbReference type="EMBL" id="AMB43016.1"/>
    </source>
</evidence>
<comment type="subcellular location">
    <subcellularLocation>
        <location evidence="1 6">Membrane</location>
        <topology evidence="1 6">Multi-pass membrane protein</topology>
    </subcellularLocation>
</comment>
<evidence type="ECO:0000256" key="3">
    <source>
        <dbReference type="ARBA" id="ARBA00022692"/>
    </source>
</evidence>